<dbReference type="Gene3D" id="3.40.50.11540">
    <property type="entry name" value="NADH-ubiquinone oxidoreductase 51kDa subunit"/>
    <property type="match status" value="1"/>
</dbReference>
<dbReference type="InterPro" id="IPR037225">
    <property type="entry name" value="Nuo51_FMN-bd_sf"/>
</dbReference>
<dbReference type="SUPFAM" id="SSF142984">
    <property type="entry name" value="Nqo1 middle domain-like"/>
    <property type="match status" value="1"/>
</dbReference>
<evidence type="ECO:0000256" key="8">
    <source>
        <dbReference type="ARBA" id="ARBA00022967"/>
    </source>
</evidence>
<evidence type="ECO:0000256" key="5">
    <source>
        <dbReference type="ARBA" id="ARBA00022630"/>
    </source>
</evidence>
<name>C1A8Y9_GEMAT</name>
<dbReference type="InterPro" id="IPR011537">
    <property type="entry name" value="NADH-UbQ_OxRdtase_suF"/>
</dbReference>
<dbReference type="Pfam" id="PF01512">
    <property type="entry name" value="Complex1_51K"/>
    <property type="match status" value="1"/>
</dbReference>
<keyword evidence="15" id="KW-0560">Oxidoreductase</keyword>
<feature type="domain" description="NADH-ubiquinone oxidoreductase 51kDa subunit iron-sulphur binding" evidence="14">
    <location>
        <begin position="338"/>
        <end position="383"/>
    </location>
</feature>
<evidence type="ECO:0000256" key="4">
    <source>
        <dbReference type="ARBA" id="ARBA00022485"/>
    </source>
</evidence>
<dbReference type="HOGENOM" id="CLU_014881_0_1_0"/>
<evidence type="ECO:0000256" key="10">
    <source>
        <dbReference type="ARBA" id="ARBA00023014"/>
    </source>
</evidence>
<keyword evidence="4 13" id="KW-0004">4Fe-4S</keyword>
<keyword evidence="7 13" id="KW-0479">Metal-binding</keyword>
<gene>
    <name evidence="15" type="primary">nuoF</name>
    <name evidence="15" type="ordered locus">GAU_1657</name>
</gene>
<evidence type="ECO:0000256" key="7">
    <source>
        <dbReference type="ARBA" id="ARBA00022723"/>
    </source>
</evidence>
<dbReference type="AlphaFoldDB" id="C1A8Y9"/>
<dbReference type="Proteomes" id="UP000002209">
    <property type="component" value="Chromosome"/>
</dbReference>
<dbReference type="EMBL" id="AP009153">
    <property type="protein sequence ID" value="BAH38699.1"/>
    <property type="molecule type" value="Genomic_DNA"/>
</dbReference>
<dbReference type="GO" id="GO:0046872">
    <property type="term" value="F:metal ion binding"/>
    <property type="evidence" value="ECO:0007669"/>
    <property type="project" value="UniProtKB-KW"/>
</dbReference>
<evidence type="ECO:0000256" key="9">
    <source>
        <dbReference type="ARBA" id="ARBA00023004"/>
    </source>
</evidence>
<evidence type="ECO:0000313" key="15">
    <source>
        <dbReference type="EMBL" id="BAH38699.1"/>
    </source>
</evidence>
<dbReference type="PROSITE" id="PS00644">
    <property type="entry name" value="COMPLEX1_51K_1"/>
    <property type="match status" value="1"/>
</dbReference>
<evidence type="ECO:0000256" key="12">
    <source>
        <dbReference type="ARBA" id="ARBA00047712"/>
    </source>
</evidence>
<dbReference type="InterPro" id="IPR011538">
    <property type="entry name" value="Nuo51_FMN-bd"/>
</dbReference>
<dbReference type="STRING" id="379066.GAU_1657"/>
<dbReference type="GO" id="GO:0051539">
    <property type="term" value="F:4 iron, 4 sulfur cluster binding"/>
    <property type="evidence" value="ECO:0007669"/>
    <property type="project" value="UniProtKB-UniRule"/>
</dbReference>
<dbReference type="InterPro" id="IPR019575">
    <property type="entry name" value="Nuop51_4Fe4S-bd"/>
</dbReference>
<comment type="cofactor">
    <cofactor evidence="2 13">
        <name>[4Fe-4S] cluster</name>
        <dbReference type="ChEBI" id="CHEBI:49883"/>
    </cofactor>
</comment>
<dbReference type="SUPFAM" id="SSF140490">
    <property type="entry name" value="Nqo1C-terminal domain-like"/>
    <property type="match status" value="1"/>
</dbReference>
<keyword evidence="11 13" id="KW-0520">NAD</keyword>
<keyword evidence="9 13" id="KW-0408">Iron</keyword>
<keyword evidence="6 13" id="KW-0288">FMN</keyword>
<dbReference type="Gene3D" id="6.10.250.1450">
    <property type="match status" value="1"/>
</dbReference>
<proteinExistence type="inferred from homology"/>
<protein>
    <recommendedName>
        <fullName evidence="13">NADH-quinone oxidoreductase subunit F</fullName>
        <ecNumber evidence="13">7.1.1.-</ecNumber>
    </recommendedName>
</protein>
<keyword evidence="8" id="KW-1278">Translocase</keyword>
<dbReference type="GO" id="GO:0010181">
    <property type="term" value="F:FMN binding"/>
    <property type="evidence" value="ECO:0007669"/>
    <property type="project" value="InterPro"/>
</dbReference>
<dbReference type="GO" id="GO:0051287">
    <property type="term" value="F:NAD binding"/>
    <property type="evidence" value="ECO:0007669"/>
    <property type="project" value="UniProtKB-UniRule"/>
</dbReference>
<dbReference type="InterPro" id="IPR037207">
    <property type="entry name" value="Nuop51_4Fe4S-bd_sf"/>
</dbReference>
<dbReference type="eggNOG" id="COG1894">
    <property type="taxonomic scope" value="Bacteria"/>
</dbReference>
<dbReference type="Gene3D" id="1.20.1440.230">
    <property type="entry name" value="NADH-ubiquinone oxidoreductase 51kDa subunit, iron-sulphur binding domain"/>
    <property type="match status" value="1"/>
</dbReference>
<comment type="similarity">
    <text evidence="3 13">Belongs to the complex I 51 kDa subunit family.</text>
</comment>
<dbReference type="EC" id="7.1.1.-" evidence="13"/>
<accession>C1A8Y9</accession>
<dbReference type="KEGG" id="gau:GAU_1657"/>
<evidence type="ECO:0000256" key="6">
    <source>
        <dbReference type="ARBA" id="ARBA00022643"/>
    </source>
</evidence>
<dbReference type="InterPro" id="IPR050837">
    <property type="entry name" value="ComplexI_51kDa_subunit"/>
</dbReference>
<evidence type="ECO:0000259" key="14">
    <source>
        <dbReference type="SMART" id="SM00928"/>
    </source>
</evidence>
<dbReference type="SUPFAM" id="SSF142019">
    <property type="entry name" value="Nqo1 FMN-binding domain-like"/>
    <property type="match status" value="1"/>
</dbReference>
<dbReference type="FunFam" id="1.20.1440.230:FF:000001">
    <property type="entry name" value="Mitochondrial NADH dehydrogenase flavoprotein 1"/>
    <property type="match status" value="1"/>
</dbReference>
<dbReference type="OrthoDB" id="9761899at2"/>
<evidence type="ECO:0000313" key="16">
    <source>
        <dbReference type="Proteomes" id="UP000002209"/>
    </source>
</evidence>
<dbReference type="GO" id="GO:0008137">
    <property type="term" value="F:NADH dehydrogenase (ubiquinone) activity"/>
    <property type="evidence" value="ECO:0007669"/>
    <property type="project" value="InterPro"/>
</dbReference>
<comment type="function">
    <text evidence="13">NDH-1 shuttles electrons from NADH, via FMN and iron-sulfur (Fe-S) centers, to quinones in the respiratory chain.</text>
</comment>
<keyword evidence="10 13" id="KW-0411">Iron-sulfur</keyword>
<sequence>MGYPHPSHPRETPVLSKYFGDPEARTLAGWRARGGYEALEKALATDPVEIQNIVKESGLRGRGGAGFPTGMKWSFMKPDGKTHYLCCNADESEPGTFKDREIMRWTPHGLVEGVALGAHAIYAETAYIYIRGEFTEPYARVCAAVEEAYAAGILGANAMGSGKRVDVHVHRGAGAYICGEETALMNSLEGRRGNPRIKPPFPAVAGLFGKPTTINNVETLTAVPYIVKNGAEWYKQFGRADNPKSIGTKLFSVCGNISRPGNYEVALGFPFKEFLYDLCGGPLPGREIKAVIPGGSSVPILTREEAESALMDYEGMVAVGTMMGSGGVIVFDDRQDMVRQIARLTRFYAHESCAQCSQCREGTAWTTRIMERIRDGQGTAEDLDTLLSIADNMSGKTICVLSDSCATPVVSGLKKFRHEFEAKIAANRSQVTVPGALRASAA</sequence>
<dbReference type="GO" id="GO:0048038">
    <property type="term" value="F:quinone binding"/>
    <property type="evidence" value="ECO:0007669"/>
    <property type="project" value="UniProtKB-KW"/>
</dbReference>
<dbReference type="Pfam" id="PF10589">
    <property type="entry name" value="NADH_4Fe-4S"/>
    <property type="match status" value="1"/>
</dbReference>
<dbReference type="NCBIfam" id="NF010120">
    <property type="entry name" value="PRK13596.1"/>
    <property type="match status" value="1"/>
</dbReference>
<dbReference type="GO" id="GO:0003954">
    <property type="term" value="F:NADH dehydrogenase activity"/>
    <property type="evidence" value="ECO:0007669"/>
    <property type="project" value="TreeGrafter"/>
</dbReference>
<comment type="catalytic activity">
    <reaction evidence="12 13">
        <text>a quinone + NADH + 5 H(+)(in) = a quinol + NAD(+) + 4 H(+)(out)</text>
        <dbReference type="Rhea" id="RHEA:57888"/>
        <dbReference type="ChEBI" id="CHEBI:15378"/>
        <dbReference type="ChEBI" id="CHEBI:24646"/>
        <dbReference type="ChEBI" id="CHEBI:57540"/>
        <dbReference type="ChEBI" id="CHEBI:57945"/>
        <dbReference type="ChEBI" id="CHEBI:132124"/>
    </reaction>
</comment>
<dbReference type="FunFam" id="3.40.50.11540:FF:000001">
    <property type="entry name" value="NADH dehydrogenase [ubiquinone] flavoprotein 1, mitochondrial"/>
    <property type="match status" value="1"/>
</dbReference>
<keyword evidence="13" id="KW-0874">Quinone</keyword>
<reference evidence="16" key="1">
    <citation type="submission" date="2006-03" db="EMBL/GenBank/DDBJ databases">
        <title>Complete genome sequence of Gemmatimonas aurantiaca T-27 that represents a novel phylum Gemmatimonadetes.</title>
        <authorList>
            <person name="Takasaki K."/>
            <person name="Ichikawa N."/>
            <person name="Miura H."/>
            <person name="Matsushita S."/>
            <person name="Watanabe Y."/>
            <person name="Oguchi A."/>
            <person name="Ankai A."/>
            <person name="Yashiro I."/>
            <person name="Takahashi M."/>
            <person name="Terui Y."/>
            <person name="Fukui S."/>
            <person name="Yokoyama H."/>
            <person name="Tanikawa S."/>
            <person name="Hanada S."/>
            <person name="Kamagata Y."/>
            <person name="Fujita N."/>
        </authorList>
    </citation>
    <scope>NUCLEOTIDE SEQUENCE [LARGE SCALE GENOMIC DNA]</scope>
    <source>
        <strain evidence="16">T-27 / DSM 14586 / JCM 11422 / NBRC 100505</strain>
    </source>
</reference>
<dbReference type="PANTHER" id="PTHR11780:SF10">
    <property type="entry name" value="NADH DEHYDROGENASE [UBIQUINONE] FLAVOPROTEIN 1, MITOCHONDRIAL"/>
    <property type="match status" value="1"/>
</dbReference>
<evidence type="ECO:0000256" key="3">
    <source>
        <dbReference type="ARBA" id="ARBA00007523"/>
    </source>
</evidence>
<dbReference type="InterPro" id="IPR001949">
    <property type="entry name" value="NADH-UbQ_OxRdtase_51kDa_CS"/>
</dbReference>
<evidence type="ECO:0000256" key="2">
    <source>
        <dbReference type="ARBA" id="ARBA00001966"/>
    </source>
</evidence>
<dbReference type="NCBIfam" id="TIGR01959">
    <property type="entry name" value="nuoF_fam"/>
    <property type="match status" value="1"/>
</dbReference>
<keyword evidence="5 13" id="KW-0285">Flavoprotein</keyword>
<dbReference type="Gene3D" id="3.10.20.600">
    <property type="match status" value="1"/>
</dbReference>
<dbReference type="RefSeq" id="WP_012683146.1">
    <property type="nucleotide sequence ID" value="NC_012489.1"/>
</dbReference>
<dbReference type="SMART" id="SM00928">
    <property type="entry name" value="NADH_4Fe-4S"/>
    <property type="match status" value="1"/>
</dbReference>
<evidence type="ECO:0000256" key="11">
    <source>
        <dbReference type="ARBA" id="ARBA00023027"/>
    </source>
</evidence>
<keyword evidence="16" id="KW-1185">Reference proteome</keyword>
<comment type="cofactor">
    <cofactor evidence="1 13">
        <name>FMN</name>
        <dbReference type="ChEBI" id="CHEBI:58210"/>
    </cofactor>
</comment>
<dbReference type="PANTHER" id="PTHR11780">
    <property type="entry name" value="NADH-UBIQUINONE OXIDOREDUCTASE FLAVOPROTEIN 1 NDUFV1"/>
    <property type="match status" value="1"/>
</dbReference>
<dbReference type="GO" id="GO:0045333">
    <property type="term" value="P:cellular respiration"/>
    <property type="evidence" value="ECO:0007669"/>
    <property type="project" value="TreeGrafter"/>
</dbReference>
<evidence type="ECO:0000256" key="13">
    <source>
        <dbReference type="RuleBase" id="RU364066"/>
    </source>
</evidence>
<evidence type="ECO:0000256" key="1">
    <source>
        <dbReference type="ARBA" id="ARBA00001917"/>
    </source>
</evidence>
<organism evidence="15 16">
    <name type="scientific">Gemmatimonas aurantiaca (strain DSM 14586 / JCM 11422 / NBRC 100505 / T-27)</name>
    <dbReference type="NCBI Taxonomy" id="379066"/>
    <lineage>
        <taxon>Bacteria</taxon>
        <taxon>Pseudomonadati</taxon>
        <taxon>Gemmatimonadota</taxon>
        <taxon>Gemmatimonadia</taxon>
        <taxon>Gemmatimonadales</taxon>
        <taxon>Gemmatimonadaceae</taxon>
        <taxon>Gemmatimonas</taxon>
    </lineage>
</organism>